<dbReference type="Proteomes" id="UP001501371">
    <property type="component" value="Unassembled WGS sequence"/>
</dbReference>
<evidence type="ECO:0000313" key="5">
    <source>
        <dbReference type="EMBL" id="GAA1160483.1"/>
    </source>
</evidence>
<keyword evidence="6" id="KW-1185">Reference proteome</keyword>
<dbReference type="InterPro" id="IPR011991">
    <property type="entry name" value="ArsR-like_HTH"/>
</dbReference>
<dbReference type="InterPro" id="IPR045981">
    <property type="entry name" value="DUF5937"/>
</dbReference>
<sequence>MNPFLLGSIKARARTGDGRGWQSAPRPACAVWTTPVVTTTGTGDSVLRLHFTNDDLLRTTVAAGPDPLWETVLSSHVLLTAQGKAVFDQWRSHARDRLRQLPREHGRLIRTLAPPRGSFPDFLNPPEAADGLAPGIDAVLSTPRERLHDEIRALQGAPSWLRPLADGEPEALRTLGRALEQYFQAALAPYWAAVRAQAEADRAVRARALLTGGCEALLSTLGPSMRWRRPVLEVDYPCDRDVRLAGRGLRLVPSVFCWRVPITLCDPALPPVLVYPVTRSHLWWAPQAEQPEQRALGNLIGRGRAAALRAAEGGCTTSELARRMGVTLATASEHARTLRESGLVVSRRERNTVLHVLTPLGTGLLAANAARPQHV</sequence>
<organism evidence="5 6">
    <name type="scientific">Streptomyces hebeiensis</name>
    <dbReference type="NCBI Taxonomy" id="229486"/>
    <lineage>
        <taxon>Bacteria</taxon>
        <taxon>Bacillati</taxon>
        <taxon>Actinomycetota</taxon>
        <taxon>Actinomycetes</taxon>
        <taxon>Kitasatosporales</taxon>
        <taxon>Streptomycetaceae</taxon>
        <taxon>Streptomyces</taxon>
    </lineage>
</organism>
<protein>
    <submittedName>
        <fullName evidence="5">Winged helix-turn-helix domain-containing protein</fullName>
    </submittedName>
</protein>
<dbReference type="SMART" id="SM00418">
    <property type="entry name" value="HTH_ARSR"/>
    <property type="match status" value="1"/>
</dbReference>
<dbReference type="EMBL" id="BAAAKV010000010">
    <property type="protein sequence ID" value="GAA1160483.1"/>
    <property type="molecule type" value="Genomic_DNA"/>
</dbReference>
<name>A0ABN1UR23_9ACTN</name>
<evidence type="ECO:0000313" key="6">
    <source>
        <dbReference type="Proteomes" id="UP001501371"/>
    </source>
</evidence>
<keyword evidence="1" id="KW-0805">Transcription regulation</keyword>
<dbReference type="Pfam" id="PF19361">
    <property type="entry name" value="DUF5937"/>
    <property type="match status" value="1"/>
</dbReference>
<dbReference type="InterPro" id="IPR001845">
    <property type="entry name" value="HTH_ArsR_DNA-bd_dom"/>
</dbReference>
<keyword evidence="3" id="KW-0804">Transcription</keyword>
<keyword evidence="2" id="KW-0238">DNA-binding</keyword>
<dbReference type="InterPro" id="IPR036390">
    <property type="entry name" value="WH_DNA-bd_sf"/>
</dbReference>
<feature type="domain" description="HTH arsR-type" evidence="4">
    <location>
        <begin position="301"/>
        <end position="369"/>
    </location>
</feature>
<evidence type="ECO:0000256" key="2">
    <source>
        <dbReference type="ARBA" id="ARBA00023125"/>
    </source>
</evidence>
<dbReference type="PANTHER" id="PTHR43132">
    <property type="entry name" value="ARSENICAL RESISTANCE OPERON REPRESSOR ARSR-RELATED"/>
    <property type="match status" value="1"/>
</dbReference>
<dbReference type="Pfam" id="PF12840">
    <property type="entry name" value="HTH_20"/>
    <property type="match status" value="1"/>
</dbReference>
<reference evidence="5 6" key="1">
    <citation type="journal article" date="2019" name="Int. J. Syst. Evol. Microbiol.">
        <title>The Global Catalogue of Microorganisms (GCM) 10K type strain sequencing project: providing services to taxonomists for standard genome sequencing and annotation.</title>
        <authorList>
            <consortium name="The Broad Institute Genomics Platform"/>
            <consortium name="The Broad Institute Genome Sequencing Center for Infectious Disease"/>
            <person name="Wu L."/>
            <person name="Ma J."/>
        </authorList>
    </citation>
    <scope>NUCLEOTIDE SEQUENCE [LARGE SCALE GENOMIC DNA]</scope>
    <source>
        <strain evidence="5 6">JCM 12696</strain>
    </source>
</reference>
<evidence type="ECO:0000259" key="4">
    <source>
        <dbReference type="SMART" id="SM00418"/>
    </source>
</evidence>
<comment type="caution">
    <text evidence="5">The sequence shown here is derived from an EMBL/GenBank/DDBJ whole genome shotgun (WGS) entry which is preliminary data.</text>
</comment>
<accession>A0ABN1UR23</accession>
<gene>
    <name evidence="5" type="ORF">GCM10009654_15990</name>
</gene>
<dbReference type="PANTHER" id="PTHR43132:SF8">
    <property type="entry name" value="HTH-TYPE TRANSCRIPTIONAL REGULATOR KMTR"/>
    <property type="match status" value="1"/>
</dbReference>
<evidence type="ECO:0000256" key="3">
    <source>
        <dbReference type="ARBA" id="ARBA00023163"/>
    </source>
</evidence>
<dbReference type="CDD" id="cd00090">
    <property type="entry name" value="HTH_ARSR"/>
    <property type="match status" value="1"/>
</dbReference>
<dbReference type="InterPro" id="IPR051011">
    <property type="entry name" value="Metal_resp_trans_reg"/>
</dbReference>
<proteinExistence type="predicted"/>
<dbReference type="SUPFAM" id="SSF46785">
    <property type="entry name" value="Winged helix' DNA-binding domain"/>
    <property type="match status" value="1"/>
</dbReference>
<evidence type="ECO:0000256" key="1">
    <source>
        <dbReference type="ARBA" id="ARBA00023015"/>
    </source>
</evidence>
<dbReference type="InterPro" id="IPR036388">
    <property type="entry name" value="WH-like_DNA-bd_sf"/>
</dbReference>
<dbReference type="Gene3D" id="1.10.10.10">
    <property type="entry name" value="Winged helix-like DNA-binding domain superfamily/Winged helix DNA-binding domain"/>
    <property type="match status" value="1"/>
</dbReference>